<keyword evidence="4 5" id="KW-0472">Membrane</keyword>
<feature type="transmembrane region" description="Helical" evidence="5">
    <location>
        <begin position="100"/>
        <end position="118"/>
    </location>
</feature>
<dbReference type="RefSeq" id="WP_163985963.1">
    <property type="nucleotide sequence ID" value="NZ_WUEY01000003.1"/>
</dbReference>
<keyword evidence="2 5" id="KW-0812">Transmembrane</keyword>
<dbReference type="EMBL" id="WUEY01000003">
    <property type="protein sequence ID" value="NEI69522.1"/>
    <property type="molecule type" value="Genomic_DNA"/>
</dbReference>
<dbReference type="GO" id="GO:0016020">
    <property type="term" value="C:membrane"/>
    <property type="evidence" value="ECO:0007669"/>
    <property type="project" value="UniProtKB-SubCell"/>
</dbReference>
<sequence length="134" mass="14080">MPENVESRLLSRVGWVLTLIVVLVLVADAAVSLFSPATLTAEMEATGFPAGQASLLGLITLACAVLYAIPRTAMLGAILITGFLGGAICTHFRLGEIGSPPQLISLLLGVMAWGGLYLRDARIRRLLPLHSSIG</sequence>
<feature type="transmembrane region" description="Helical" evidence="5">
    <location>
        <begin position="47"/>
        <end position="68"/>
    </location>
</feature>
<proteinExistence type="predicted"/>
<protein>
    <submittedName>
        <fullName evidence="6">DoxX family protein</fullName>
    </submittedName>
</protein>
<dbReference type="Proteomes" id="UP000483035">
    <property type="component" value="Unassembled WGS sequence"/>
</dbReference>
<dbReference type="AlphaFoldDB" id="A0A6L9U4Q1"/>
<comment type="caution">
    <text evidence="6">The sequence shown here is derived from an EMBL/GenBank/DDBJ whole genome shotgun (WGS) entry which is preliminary data.</text>
</comment>
<evidence type="ECO:0000313" key="6">
    <source>
        <dbReference type="EMBL" id="NEI69522.1"/>
    </source>
</evidence>
<organism evidence="6 7">
    <name type="scientific">Rhizobium lusitanum</name>
    <dbReference type="NCBI Taxonomy" id="293958"/>
    <lineage>
        <taxon>Bacteria</taxon>
        <taxon>Pseudomonadati</taxon>
        <taxon>Pseudomonadota</taxon>
        <taxon>Alphaproteobacteria</taxon>
        <taxon>Hyphomicrobiales</taxon>
        <taxon>Rhizobiaceae</taxon>
        <taxon>Rhizobium/Agrobacterium group</taxon>
        <taxon>Rhizobium</taxon>
    </lineage>
</organism>
<evidence type="ECO:0000256" key="2">
    <source>
        <dbReference type="ARBA" id="ARBA00022692"/>
    </source>
</evidence>
<feature type="transmembrane region" description="Helical" evidence="5">
    <location>
        <begin position="12"/>
        <end position="35"/>
    </location>
</feature>
<evidence type="ECO:0000256" key="1">
    <source>
        <dbReference type="ARBA" id="ARBA00004141"/>
    </source>
</evidence>
<name>A0A6L9U4Q1_9HYPH</name>
<evidence type="ECO:0000256" key="5">
    <source>
        <dbReference type="SAM" id="Phobius"/>
    </source>
</evidence>
<evidence type="ECO:0000256" key="3">
    <source>
        <dbReference type="ARBA" id="ARBA00022989"/>
    </source>
</evidence>
<reference evidence="6 7" key="1">
    <citation type="submission" date="2019-12" db="EMBL/GenBank/DDBJ databases">
        <title>Rhizobium genotypes associated with high levels of biological nitrogen fixation by grain legumes in a temperate-maritime cropping system.</title>
        <authorList>
            <person name="Maluk M."/>
            <person name="Francesc Ferrando Molina F."/>
            <person name="Lopez Del Egido L."/>
            <person name="Lafos M."/>
            <person name="Langarica-Fuentes A."/>
            <person name="Gebre Yohannes G."/>
            <person name="Young M.W."/>
            <person name="Martin P."/>
            <person name="Gantlett R."/>
            <person name="Kenicer G."/>
            <person name="Hawes C."/>
            <person name="Begg G.S."/>
            <person name="Quilliam R.S."/>
            <person name="Squire G.R."/>
            <person name="Poole P.S."/>
            <person name="Young P.W."/>
            <person name="Iannetta P.M."/>
            <person name="James E.K."/>
        </authorList>
    </citation>
    <scope>NUCLEOTIDE SEQUENCE [LARGE SCALE GENOMIC DNA]</scope>
    <source>
        <strain evidence="6 7">JHI1118</strain>
    </source>
</reference>
<dbReference type="InterPro" id="IPR032808">
    <property type="entry name" value="DoxX"/>
</dbReference>
<keyword evidence="3 5" id="KW-1133">Transmembrane helix</keyword>
<accession>A0A6L9U4Q1</accession>
<evidence type="ECO:0000313" key="7">
    <source>
        <dbReference type="Proteomes" id="UP000483035"/>
    </source>
</evidence>
<feature type="transmembrane region" description="Helical" evidence="5">
    <location>
        <begin position="75"/>
        <end position="94"/>
    </location>
</feature>
<dbReference type="Pfam" id="PF13564">
    <property type="entry name" value="DoxX_2"/>
    <property type="match status" value="1"/>
</dbReference>
<gene>
    <name evidence="6" type="ORF">GR212_08055</name>
</gene>
<evidence type="ECO:0000256" key="4">
    <source>
        <dbReference type="ARBA" id="ARBA00023136"/>
    </source>
</evidence>
<comment type="subcellular location">
    <subcellularLocation>
        <location evidence="1">Membrane</location>
        <topology evidence="1">Multi-pass membrane protein</topology>
    </subcellularLocation>
</comment>